<dbReference type="Proteomes" id="UP000001640">
    <property type="component" value="Chromosome 1"/>
</dbReference>
<gene>
    <name evidence="13" type="primary">NCAS0A11340</name>
    <name evidence="13" type="ordered locus">NCAS_0A11340</name>
</gene>
<dbReference type="SUPFAM" id="SSF50729">
    <property type="entry name" value="PH domain-like"/>
    <property type="match status" value="1"/>
</dbReference>
<evidence type="ECO:0000256" key="3">
    <source>
        <dbReference type="ARBA" id="ARBA00022692"/>
    </source>
</evidence>
<dbReference type="InterPro" id="IPR001849">
    <property type="entry name" value="PH_domain"/>
</dbReference>
<dbReference type="FunCoup" id="G0V894">
    <property type="interactions" value="36"/>
</dbReference>
<dbReference type="RefSeq" id="XP_003674073.1">
    <property type="nucleotide sequence ID" value="XM_003674025.1"/>
</dbReference>
<dbReference type="InterPro" id="IPR019411">
    <property type="entry name" value="MMM1_dom"/>
</dbReference>
<dbReference type="Pfam" id="PF10296">
    <property type="entry name" value="MMM1"/>
    <property type="match status" value="1"/>
</dbReference>
<feature type="compositionally biased region" description="Basic and acidic residues" evidence="9">
    <location>
        <begin position="508"/>
        <end position="524"/>
    </location>
</feature>
<dbReference type="GeneID" id="96901171"/>
<evidence type="ECO:0000259" key="12">
    <source>
        <dbReference type="PROSITE" id="PS51847"/>
    </source>
</evidence>
<dbReference type="GO" id="GO:1990456">
    <property type="term" value="P:mitochondrion-endoplasmic reticulum membrane tethering"/>
    <property type="evidence" value="ECO:0007669"/>
    <property type="project" value="TreeGrafter"/>
</dbReference>
<dbReference type="GO" id="GO:0005789">
    <property type="term" value="C:endoplasmic reticulum membrane"/>
    <property type="evidence" value="ECO:0007669"/>
    <property type="project" value="UniProtKB-SubCell"/>
</dbReference>
<keyword evidence="5 10" id="KW-1133">Transmembrane helix</keyword>
<dbReference type="PANTHER" id="PTHR13466">
    <property type="entry name" value="TEX2 PROTEIN-RELATED"/>
    <property type="match status" value="1"/>
</dbReference>
<dbReference type="GO" id="GO:0071561">
    <property type="term" value="C:nucleus-vacuole junction"/>
    <property type="evidence" value="ECO:0007669"/>
    <property type="project" value="EnsemblFungi"/>
</dbReference>
<dbReference type="GO" id="GO:0015914">
    <property type="term" value="P:phospholipid transport"/>
    <property type="evidence" value="ECO:0007669"/>
    <property type="project" value="TreeGrafter"/>
</dbReference>
<feature type="region of interest" description="Disordered" evidence="9">
    <location>
        <begin position="617"/>
        <end position="767"/>
    </location>
</feature>
<evidence type="ECO:0008006" key="15">
    <source>
        <dbReference type="Google" id="ProtNLM"/>
    </source>
</evidence>
<feature type="domain" description="PH" evidence="11">
    <location>
        <begin position="96"/>
        <end position="229"/>
    </location>
</feature>
<dbReference type="InParanoid" id="G0V894"/>
<comment type="subcellular location">
    <subcellularLocation>
        <location evidence="1">Endoplasmic reticulum membrane</location>
    </subcellularLocation>
</comment>
<dbReference type="PROSITE" id="PS51847">
    <property type="entry name" value="SMP"/>
    <property type="match status" value="1"/>
</dbReference>
<keyword evidence="4" id="KW-0256">Endoplasmic reticulum</keyword>
<organism evidence="13 14">
    <name type="scientific">Naumovozyma castellii</name>
    <name type="common">Yeast</name>
    <name type="synonym">Saccharomyces castellii</name>
    <dbReference type="NCBI Taxonomy" id="27288"/>
    <lineage>
        <taxon>Eukaryota</taxon>
        <taxon>Fungi</taxon>
        <taxon>Dikarya</taxon>
        <taxon>Ascomycota</taxon>
        <taxon>Saccharomycotina</taxon>
        <taxon>Saccharomycetes</taxon>
        <taxon>Saccharomycetales</taxon>
        <taxon>Saccharomycetaceae</taxon>
        <taxon>Naumovozyma</taxon>
    </lineage>
</organism>
<evidence type="ECO:0000256" key="8">
    <source>
        <dbReference type="ARBA" id="ARBA00023136"/>
    </source>
</evidence>
<dbReference type="PROSITE" id="PS50003">
    <property type="entry name" value="PH_DOMAIN"/>
    <property type="match status" value="1"/>
</dbReference>
<keyword evidence="14" id="KW-1185">Reference proteome</keyword>
<evidence type="ECO:0000313" key="13">
    <source>
        <dbReference type="EMBL" id="CCC67692.1"/>
    </source>
</evidence>
<feature type="compositionally biased region" description="Polar residues" evidence="9">
    <location>
        <begin position="493"/>
        <end position="507"/>
    </location>
</feature>
<accession>G0V894</accession>
<dbReference type="OrthoDB" id="26740at2759"/>
<evidence type="ECO:0000256" key="4">
    <source>
        <dbReference type="ARBA" id="ARBA00022824"/>
    </source>
</evidence>
<dbReference type="EMBL" id="HE576752">
    <property type="protein sequence ID" value="CCC67692.1"/>
    <property type="molecule type" value="Genomic_DNA"/>
</dbReference>
<feature type="compositionally biased region" description="Polar residues" evidence="9">
    <location>
        <begin position="692"/>
        <end position="702"/>
    </location>
</feature>
<feature type="domain" description="SMP-LTD" evidence="12">
    <location>
        <begin position="279"/>
        <end position="470"/>
    </location>
</feature>
<feature type="region of interest" description="Disordered" evidence="9">
    <location>
        <begin position="493"/>
        <end position="524"/>
    </location>
</feature>
<dbReference type="KEGG" id="ncs:NCAS_0A11340"/>
<dbReference type="GO" id="GO:0008289">
    <property type="term" value="F:lipid binding"/>
    <property type="evidence" value="ECO:0007669"/>
    <property type="project" value="UniProtKB-KW"/>
</dbReference>
<name>G0V894_NAUCA</name>
<keyword evidence="7" id="KW-0446">Lipid-binding</keyword>
<reference evidence="13 14" key="1">
    <citation type="journal article" date="2011" name="Proc. Natl. Acad. Sci. U.S.A.">
        <title>Evolutionary erosion of yeast sex chromosomes by mating-type switching accidents.</title>
        <authorList>
            <person name="Gordon J.L."/>
            <person name="Armisen D."/>
            <person name="Proux-Wera E."/>
            <person name="Oheigeartaigh S.S."/>
            <person name="Byrne K.P."/>
            <person name="Wolfe K.H."/>
        </authorList>
    </citation>
    <scope>NUCLEOTIDE SEQUENCE [LARGE SCALE GENOMIC DNA]</scope>
    <source>
        <strain evidence="14">ATCC 76901 / BCRC 22586 / CBS 4309 / NBRC 1992 / NRRL Y-12630</strain>
    </source>
</reference>
<dbReference type="AlphaFoldDB" id="G0V894"/>
<protein>
    <recommendedName>
        <fullName evidence="15">SMP-LTD domain-containing protein</fullName>
    </recommendedName>
</protein>
<feature type="compositionally biased region" description="Polar residues" evidence="9">
    <location>
        <begin position="669"/>
        <end position="683"/>
    </location>
</feature>
<dbReference type="InterPro" id="IPR031468">
    <property type="entry name" value="SMP_LBD"/>
</dbReference>
<dbReference type="STRING" id="1064592.G0V894"/>
<keyword evidence="2" id="KW-0813">Transport</keyword>
<dbReference type="HOGENOM" id="CLU_012852_2_0_1"/>
<feature type="transmembrane region" description="Helical" evidence="10">
    <location>
        <begin position="6"/>
        <end position="29"/>
    </location>
</feature>
<dbReference type="OMA" id="MDKEDWY"/>
<evidence type="ECO:0000256" key="7">
    <source>
        <dbReference type="ARBA" id="ARBA00023121"/>
    </source>
</evidence>
<dbReference type="SMART" id="SM00233">
    <property type="entry name" value="PH"/>
    <property type="match status" value="1"/>
</dbReference>
<evidence type="ECO:0000256" key="2">
    <source>
        <dbReference type="ARBA" id="ARBA00022448"/>
    </source>
</evidence>
<evidence type="ECO:0000256" key="1">
    <source>
        <dbReference type="ARBA" id="ARBA00004586"/>
    </source>
</evidence>
<dbReference type="GO" id="GO:0035621">
    <property type="term" value="P:ER to Golgi ceramide transport"/>
    <property type="evidence" value="ECO:0007669"/>
    <property type="project" value="EnsemblFungi"/>
</dbReference>
<dbReference type="GO" id="GO:0005319">
    <property type="term" value="F:lipid transporter activity"/>
    <property type="evidence" value="ECO:0007669"/>
    <property type="project" value="EnsemblFungi"/>
</dbReference>
<dbReference type="eggNOG" id="KOG2238">
    <property type="taxonomic scope" value="Eukaryota"/>
</dbReference>
<dbReference type="GO" id="GO:0033116">
    <property type="term" value="C:endoplasmic reticulum-Golgi intermediate compartment membrane"/>
    <property type="evidence" value="ECO:0007669"/>
    <property type="project" value="EnsemblFungi"/>
</dbReference>
<sequence>MTSFRTFIYIYLFGGVTFIPLVIVSLWCLNKRLESNEEKEDKEDPLLVPDINPDFKAGALEEDKGVKVFKKGWITVTNQYYYHFTELANLQSNDDNKTNENILQRSQLKKKQKFYAVLKHGNLFLYRDDSPKSSILHAIALADSFVTIWPRDTTNEMLDASLFTKRTCVALFRNNTAYFSKKTNSLQFTVTSSQEETEPSTATSNQFFLYFDNNTDKEDWYFQLINASKNINIKANNNELPSLSNIQHSILNPNITADTAHLRTHDMLYLIQTLHSTEGQLTTKWFNALIGRLFLSLQRTDTLNKALLEKVHKKLNKINKPGFLDNLVVEEIDVGTSAPFITNPSLREISPEGLTKIALNLQYKGNLSVIISTKVNINLGSRFKPREVSVQLAIKVKEISGPLIVLIKPPPSNRIWYAFETEPIIDLEIEPVVSSSKLSYTMITNVIKGKFVEGIKESLVMPYMDDIVFYSTDDEVYRGGIWESHIVSTWNTDKHPSSPSAGISIGNNDKDNEDIQDKGVDVDFERRSSLGRKDSYVRKSMASMDSSDSQFKNRAVQNIKNVLKSKTQTGHEESEGSLKNSLDALHSDEEDDPIKPKQYIKSSIKKFGKWYSEKVSTNNLDSDESSSASSLVTKNEKITQPPKMISNRRRVPPKPPVTPYEHQGKVSDVPTNPSMLNGETTMTKPVPPPRTELQTPTTSPSMHATEMFASKEKDRKLSMSSKSTGGYESNRIPLSPESPSYAFAKASNNRDFSGDVFNENLEDSVDE</sequence>
<evidence type="ECO:0000256" key="6">
    <source>
        <dbReference type="ARBA" id="ARBA00023055"/>
    </source>
</evidence>
<dbReference type="PANTHER" id="PTHR13466:SF19">
    <property type="entry name" value="NUCLEUS-VACUOLE JUNCTION PROTEIN 2"/>
    <property type="match status" value="1"/>
</dbReference>
<dbReference type="CDD" id="cd21675">
    <property type="entry name" value="SMP_TEX2"/>
    <property type="match status" value="1"/>
</dbReference>
<proteinExistence type="predicted"/>
<evidence type="ECO:0000259" key="11">
    <source>
        <dbReference type="PROSITE" id="PS50003"/>
    </source>
</evidence>
<keyword evidence="6" id="KW-0445">Lipid transport</keyword>
<dbReference type="GO" id="GO:0032865">
    <property type="term" value="C:ERMES complex"/>
    <property type="evidence" value="ECO:0007669"/>
    <property type="project" value="TreeGrafter"/>
</dbReference>
<keyword evidence="8 10" id="KW-0472">Membrane</keyword>
<reference key="2">
    <citation type="submission" date="2011-08" db="EMBL/GenBank/DDBJ databases">
        <title>Genome sequence of Naumovozyma castellii.</title>
        <authorList>
            <person name="Gordon J.L."/>
            <person name="Armisen D."/>
            <person name="Proux-Wera E."/>
            <person name="OhEigeartaigh S.S."/>
            <person name="Byrne K.P."/>
            <person name="Wolfe K.H."/>
        </authorList>
    </citation>
    <scope>NUCLEOTIDE SEQUENCE</scope>
    <source>
        <strain>Type strain:CBS 4309</strain>
    </source>
</reference>
<keyword evidence="3 10" id="KW-0812">Transmembrane</keyword>
<feature type="compositionally biased region" description="Polar residues" evidence="9">
    <location>
        <begin position="718"/>
        <end position="727"/>
    </location>
</feature>
<evidence type="ECO:0000313" key="14">
    <source>
        <dbReference type="Proteomes" id="UP000001640"/>
    </source>
</evidence>
<evidence type="ECO:0000256" key="9">
    <source>
        <dbReference type="SAM" id="MobiDB-lite"/>
    </source>
</evidence>
<evidence type="ECO:0000256" key="5">
    <source>
        <dbReference type="ARBA" id="ARBA00022989"/>
    </source>
</evidence>
<evidence type="ECO:0000256" key="10">
    <source>
        <dbReference type="SAM" id="Phobius"/>
    </source>
</evidence>